<organism evidence="2 3">
    <name type="scientific">Oryzomicrobium terrae</name>
    <dbReference type="NCBI Taxonomy" id="1735038"/>
    <lineage>
        <taxon>Bacteria</taxon>
        <taxon>Pseudomonadati</taxon>
        <taxon>Pseudomonadota</taxon>
        <taxon>Betaproteobacteria</taxon>
        <taxon>Rhodocyclales</taxon>
        <taxon>Rhodocyclaceae</taxon>
        <taxon>Oryzomicrobium</taxon>
    </lineage>
</organism>
<keyword evidence="3" id="KW-1185">Reference proteome</keyword>
<dbReference type="EMBL" id="CP022579">
    <property type="protein sequence ID" value="QEL64752.1"/>
    <property type="molecule type" value="Genomic_DNA"/>
</dbReference>
<dbReference type="Pfam" id="PF01381">
    <property type="entry name" value="HTH_3"/>
    <property type="match status" value="1"/>
</dbReference>
<gene>
    <name evidence="2" type="ORF">OTERR_12760</name>
</gene>
<dbReference type="GO" id="GO:0003677">
    <property type="term" value="F:DNA binding"/>
    <property type="evidence" value="ECO:0007669"/>
    <property type="project" value="InterPro"/>
</dbReference>
<sequence>MRLDEYLAQNKLSQAEFGEKLHPSVTQGLVSQWCRGDTRITLDNAIQIEELTAGQVTVRDCHAMYSREAA</sequence>
<feature type="domain" description="HTH cro/C1-type" evidence="1">
    <location>
        <begin position="2"/>
        <end position="59"/>
    </location>
</feature>
<dbReference type="KEGG" id="otr:OTERR_12760"/>
<name>A0A5C1E722_9RHOO</name>
<protein>
    <recommendedName>
        <fullName evidence="1">HTH cro/C1-type domain-containing protein</fullName>
    </recommendedName>
</protein>
<dbReference type="Proteomes" id="UP000323671">
    <property type="component" value="Chromosome"/>
</dbReference>
<dbReference type="SMART" id="SM00530">
    <property type="entry name" value="HTH_XRE"/>
    <property type="match status" value="1"/>
</dbReference>
<dbReference type="SUPFAM" id="SSF47413">
    <property type="entry name" value="lambda repressor-like DNA-binding domains"/>
    <property type="match status" value="1"/>
</dbReference>
<dbReference type="RefSeq" id="WP_149425203.1">
    <property type="nucleotide sequence ID" value="NZ_CP022579.1"/>
</dbReference>
<evidence type="ECO:0000313" key="3">
    <source>
        <dbReference type="Proteomes" id="UP000323671"/>
    </source>
</evidence>
<proteinExistence type="predicted"/>
<dbReference type="InterPro" id="IPR010982">
    <property type="entry name" value="Lambda_DNA-bd_dom_sf"/>
</dbReference>
<reference evidence="2 3" key="1">
    <citation type="submission" date="2017-07" db="EMBL/GenBank/DDBJ databases">
        <title>Complete genome sequence of Oryzomicrobium terrae TPP412.</title>
        <authorList>
            <person name="Chiu L.-W."/>
            <person name="Lo K.-J."/>
            <person name="Tsai Y.-M."/>
            <person name="Lin S.-S."/>
            <person name="Kuo C.-H."/>
            <person name="Liu C.-T."/>
        </authorList>
    </citation>
    <scope>NUCLEOTIDE SEQUENCE [LARGE SCALE GENOMIC DNA]</scope>
    <source>
        <strain evidence="2 3">TPP412</strain>
    </source>
</reference>
<evidence type="ECO:0000313" key="2">
    <source>
        <dbReference type="EMBL" id="QEL64752.1"/>
    </source>
</evidence>
<evidence type="ECO:0000259" key="1">
    <source>
        <dbReference type="SMART" id="SM00530"/>
    </source>
</evidence>
<dbReference type="Gene3D" id="1.10.260.40">
    <property type="entry name" value="lambda repressor-like DNA-binding domains"/>
    <property type="match status" value="1"/>
</dbReference>
<accession>A0A5C1E722</accession>
<dbReference type="InterPro" id="IPR001387">
    <property type="entry name" value="Cro/C1-type_HTH"/>
</dbReference>
<dbReference type="AlphaFoldDB" id="A0A5C1E722"/>